<keyword evidence="4 7" id="KW-0812">Transmembrane</keyword>
<dbReference type="InterPro" id="IPR050363">
    <property type="entry name" value="MIP/Aquaporin"/>
</dbReference>
<feature type="transmembrane region" description="Helical" evidence="8">
    <location>
        <begin position="59"/>
        <end position="77"/>
    </location>
</feature>
<keyword evidence="5 8" id="KW-1133">Transmembrane helix</keyword>
<evidence type="ECO:0000256" key="8">
    <source>
        <dbReference type="SAM" id="Phobius"/>
    </source>
</evidence>
<sequence>MGLEIDFIKLFAYSPTNLDYNKHMQPSPFIGELVGTMVLILLGNGVVANVVLKKTKGESAGWIVITAGWAFAVMFGVFTANAFGSAAAHLNPAVTVGFAVLQNDYSLVATFLPAQLIGAFLGAVLVWLQYLPHWKATEDGGAKLACFSTDPAIRSTGANFLSEFISTIILIVGIVAIGYAGTSDPEKGGIPSGVTPYLVGMLVWSIGLSLGGTTGYAINPVRDLGPRIAHAILPIPNKGSSDWGYGWIPVAAPIAGAIIGALILRGFSM</sequence>
<proteinExistence type="inferred from homology"/>
<dbReference type="SUPFAM" id="SSF81338">
    <property type="entry name" value="Aquaporin-like"/>
    <property type="match status" value="1"/>
</dbReference>
<dbReference type="InterPro" id="IPR022357">
    <property type="entry name" value="MIP_CS"/>
</dbReference>
<dbReference type="Gene3D" id="1.20.1080.10">
    <property type="entry name" value="Glycerol uptake facilitator protein"/>
    <property type="match status" value="1"/>
</dbReference>
<evidence type="ECO:0000256" key="7">
    <source>
        <dbReference type="RuleBase" id="RU000477"/>
    </source>
</evidence>
<evidence type="ECO:0000256" key="6">
    <source>
        <dbReference type="ARBA" id="ARBA00023136"/>
    </source>
</evidence>
<organism evidence="9 10">
    <name type="scientific">Dyadobacter beijingensis</name>
    <dbReference type="NCBI Taxonomy" id="365489"/>
    <lineage>
        <taxon>Bacteria</taxon>
        <taxon>Pseudomonadati</taxon>
        <taxon>Bacteroidota</taxon>
        <taxon>Cytophagia</taxon>
        <taxon>Cytophagales</taxon>
        <taxon>Spirosomataceae</taxon>
        <taxon>Dyadobacter</taxon>
    </lineage>
</organism>
<comment type="subcellular location">
    <subcellularLocation>
        <location evidence="1">Membrane</location>
        <topology evidence="1">Multi-pass membrane protein</topology>
    </subcellularLocation>
</comment>
<evidence type="ECO:0000313" key="9">
    <source>
        <dbReference type="EMBL" id="GGN09215.1"/>
    </source>
</evidence>
<keyword evidence="3 7" id="KW-0813">Transport</keyword>
<evidence type="ECO:0000256" key="3">
    <source>
        <dbReference type="ARBA" id="ARBA00022448"/>
    </source>
</evidence>
<dbReference type="Pfam" id="PF00230">
    <property type="entry name" value="MIP"/>
    <property type="match status" value="1"/>
</dbReference>
<protein>
    <submittedName>
        <fullName evidence="9">Glycerol uptake facilitator protein</fullName>
    </submittedName>
</protein>
<feature type="transmembrane region" description="Helical" evidence="8">
    <location>
        <begin position="164"/>
        <end position="182"/>
    </location>
</feature>
<dbReference type="Proteomes" id="UP000632339">
    <property type="component" value="Unassembled WGS sequence"/>
</dbReference>
<dbReference type="EMBL" id="BMLI01000003">
    <property type="protein sequence ID" value="GGN09215.1"/>
    <property type="molecule type" value="Genomic_DNA"/>
</dbReference>
<comment type="similarity">
    <text evidence="2 7">Belongs to the MIP/aquaporin (TC 1.A.8) family.</text>
</comment>
<dbReference type="InterPro" id="IPR000425">
    <property type="entry name" value="MIP"/>
</dbReference>
<dbReference type="PRINTS" id="PR00783">
    <property type="entry name" value="MINTRINSICP"/>
</dbReference>
<name>A0ABQ2IF26_9BACT</name>
<evidence type="ECO:0000256" key="4">
    <source>
        <dbReference type="ARBA" id="ARBA00022692"/>
    </source>
</evidence>
<feature type="transmembrane region" description="Helical" evidence="8">
    <location>
        <begin position="194"/>
        <end position="218"/>
    </location>
</feature>
<comment type="caution">
    <text evidence="9">The sequence shown here is derived from an EMBL/GenBank/DDBJ whole genome shotgun (WGS) entry which is preliminary data.</text>
</comment>
<feature type="transmembrane region" description="Helical" evidence="8">
    <location>
        <begin position="29"/>
        <end position="52"/>
    </location>
</feature>
<feature type="transmembrane region" description="Helical" evidence="8">
    <location>
        <begin position="244"/>
        <end position="264"/>
    </location>
</feature>
<feature type="transmembrane region" description="Helical" evidence="8">
    <location>
        <begin position="108"/>
        <end position="130"/>
    </location>
</feature>
<keyword evidence="10" id="KW-1185">Reference proteome</keyword>
<reference evidence="10" key="1">
    <citation type="journal article" date="2019" name="Int. J. Syst. Evol. Microbiol.">
        <title>The Global Catalogue of Microorganisms (GCM) 10K type strain sequencing project: providing services to taxonomists for standard genome sequencing and annotation.</title>
        <authorList>
            <consortium name="The Broad Institute Genomics Platform"/>
            <consortium name="The Broad Institute Genome Sequencing Center for Infectious Disease"/>
            <person name="Wu L."/>
            <person name="Ma J."/>
        </authorList>
    </citation>
    <scope>NUCLEOTIDE SEQUENCE [LARGE SCALE GENOMIC DNA]</scope>
    <source>
        <strain evidence="10">CGMCC 1.6375</strain>
    </source>
</reference>
<keyword evidence="6 8" id="KW-0472">Membrane</keyword>
<evidence type="ECO:0000256" key="5">
    <source>
        <dbReference type="ARBA" id="ARBA00022989"/>
    </source>
</evidence>
<evidence type="ECO:0000256" key="1">
    <source>
        <dbReference type="ARBA" id="ARBA00004141"/>
    </source>
</evidence>
<evidence type="ECO:0000313" key="10">
    <source>
        <dbReference type="Proteomes" id="UP000632339"/>
    </source>
</evidence>
<dbReference type="PANTHER" id="PTHR43829">
    <property type="entry name" value="AQUAPORIN OR AQUAGLYCEROPORIN RELATED"/>
    <property type="match status" value="1"/>
</dbReference>
<gene>
    <name evidence="9" type="primary">glpF</name>
    <name evidence="9" type="ORF">GCM10010967_51350</name>
</gene>
<dbReference type="PROSITE" id="PS00221">
    <property type="entry name" value="MIP"/>
    <property type="match status" value="1"/>
</dbReference>
<accession>A0ABQ2IF26</accession>
<evidence type="ECO:0000256" key="2">
    <source>
        <dbReference type="ARBA" id="ARBA00006175"/>
    </source>
</evidence>
<dbReference type="PANTHER" id="PTHR43829:SF9">
    <property type="entry name" value="AQUAPORIN-9"/>
    <property type="match status" value="1"/>
</dbReference>
<dbReference type="InterPro" id="IPR023271">
    <property type="entry name" value="Aquaporin-like"/>
</dbReference>